<feature type="region of interest" description="Disordered" evidence="1">
    <location>
        <begin position="429"/>
        <end position="473"/>
    </location>
</feature>
<reference evidence="2 3" key="1">
    <citation type="submission" date="2015-01" db="EMBL/GenBank/DDBJ databases">
        <title>The Genome Sequence of Capronia semiimmersa CBS27337.</title>
        <authorList>
            <consortium name="The Broad Institute Genomics Platform"/>
            <person name="Cuomo C."/>
            <person name="de Hoog S."/>
            <person name="Gorbushina A."/>
            <person name="Stielow B."/>
            <person name="Teixiera M."/>
            <person name="Abouelleil A."/>
            <person name="Chapman S.B."/>
            <person name="Priest M."/>
            <person name="Young S.K."/>
            <person name="Wortman J."/>
            <person name="Nusbaum C."/>
            <person name="Birren B."/>
        </authorList>
    </citation>
    <scope>NUCLEOTIDE SEQUENCE [LARGE SCALE GENOMIC DNA]</scope>
    <source>
        <strain evidence="2 3">CBS 27337</strain>
    </source>
</reference>
<name>A0A0D2DNV8_9EURO</name>
<proteinExistence type="predicted"/>
<feature type="region of interest" description="Disordered" evidence="1">
    <location>
        <begin position="273"/>
        <end position="387"/>
    </location>
</feature>
<feature type="compositionally biased region" description="Basic and acidic residues" evidence="1">
    <location>
        <begin position="429"/>
        <end position="450"/>
    </location>
</feature>
<evidence type="ECO:0000313" key="2">
    <source>
        <dbReference type="EMBL" id="KIW63937.1"/>
    </source>
</evidence>
<dbReference type="STRING" id="5601.A0A0D2DNV8"/>
<gene>
    <name evidence="2" type="ORF">PV04_08900</name>
</gene>
<keyword evidence="3" id="KW-1185">Reference proteome</keyword>
<evidence type="ECO:0000313" key="3">
    <source>
        <dbReference type="Proteomes" id="UP000054266"/>
    </source>
</evidence>
<feature type="compositionally biased region" description="Acidic residues" evidence="1">
    <location>
        <begin position="353"/>
        <end position="364"/>
    </location>
</feature>
<dbReference type="Proteomes" id="UP000054266">
    <property type="component" value="Unassembled WGS sequence"/>
</dbReference>
<dbReference type="HOGENOM" id="CLU_676201_0_0_1"/>
<sequence length="473" mass="51042">MDSTTVPLLDLPAHYGLKVSDMVHFRSEDTASSNSDYPREDVTAGAGMLLVGKTIDALRHWEAHGIYTEEDIAKVGALVTSNVKTVHSAQVREEIQRVVGVASEASPSAWDVPRLAVEILLKGLLDTDVARDSVVHVNSNEPVVLVNLDGDKAEQMDPPKRDMLNYVVDIATTDLRSKWNIWPVRVYGGVCLPMSNPGYGQGGGDDVSVPEFSITLLNVVNTDIGGPSMPQLLDAPCDATEWSRIIRKELWRERELVSREDDVFVFDRLASDGDNASEQSLGSEDHDDDDSIGSDAPRLATLNSPPQEAATSPDPELELGKFVGGSEDDHQEVPTIEDSPGHGNQAPAPDDNPAADDGDTEAGTEEQVTPQDIPLPERRIEHPTWDRRDDSTSLLDLIKAQASMIAPFGTETAGHGIADVEGNVAESSAKVDEADVKSAKIESDSGRETVDPAAVEVRQTQEESPSDGEYVVV</sequence>
<evidence type="ECO:0008006" key="4">
    <source>
        <dbReference type="Google" id="ProtNLM"/>
    </source>
</evidence>
<feature type="compositionally biased region" description="Polar residues" evidence="1">
    <location>
        <begin position="301"/>
        <end position="310"/>
    </location>
</feature>
<dbReference type="AlphaFoldDB" id="A0A0D2DNV8"/>
<protein>
    <recommendedName>
        <fullName evidence="4">DhaK domain-containing protein</fullName>
    </recommendedName>
</protein>
<feature type="compositionally biased region" description="Basic and acidic residues" evidence="1">
    <location>
        <begin position="375"/>
        <end position="387"/>
    </location>
</feature>
<organism evidence="2 3">
    <name type="scientific">Phialophora macrospora</name>
    <dbReference type="NCBI Taxonomy" id="1851006"/>
    <lineage>
        <taxon>Eukaryota</taxon>
        <taxon>Fungi</taxon>
        <taxon>Dikarya</taxon>
        <taxon>Ascomycota</taxon>
        <taxon>Pezizomycotina</taxon>
        <taxon>Eurotiomycetes</taxon>
        <taxon>Chaetothyriomycetidae</taxon>
        <taxon>Chaetothyriales</taxon>
        <taxon>Herpotrichiellaceae</taxon>
        <taxon>Phialophora</taxon>
    </lineage>
</organism>
<evidence type="ECO:0000256" key="1">
    <source>
        <dbReference type="SAM" id="MobiDB-lite"/>
    </source>
</evidence>
<dbReference type="EMBL" id="KN846961">
    <property type="protein sequence ID" value="KIW63937.1"/>
    <property type="molecule type" value="Genomic_DNA"/>
</dbReference>
<accession>A0A0D2DNV8</accession>